<reference evidence="2" key="1">
    <citation type="submission" date="2023-06" db="EMBL/GenBank/DDBJ databases">
        <title>Genome-scale phylogeny and comparative genomics of the fungal order Sordariales.</title>
        <authorList>
            <consortium name="Lawrence Berkeley National Laboratory"/>
            <person name="Hensen N."/>
            <person name="Bonometti L."/>
            <person name="Westerberg I."/>
            <person name="Brannstrom I.O."/>
            <person name="Guillou S."/>
            <person name="Cros-Aarteil S."/>
            <person name="Calhoun S."/>
            <person name="Haridas S."/>
            <person name="Kuo A."/>
            <person name="Mondo S."/>
            <person name="Pangilinan J."/>
            <person name="Riley R."/>
            <person name="Labutti K."/>
            <person name="Andreopoulos B."/>
            <person name="Lipzen A."/>
            <person name="Chen C."/>
            <person name="Yanf M."/>
            <person name="Daum C."/>
            <person name="Ng V."/>
            <person name="Clum A."/>
            <person name="Steindorff A."/>
            <person name="Ohm R."/>
            <person name="Martin F."/>
            <person name="Silar P."/>
            <person name="Natvig D."/>
            <person name="Lalanne C."/>
            <person name="Gautier V."/>
            <person name="Ament-Velasquez S.L."/>
            <person name="Kruys A."/>
            <person name="Hutchinson M.I."/>
            <person name="Powell A.J."/>
            <person name="Barry K."/>
            <person name="Miller A.N."/>
            <person name="Grigoriev I.V."/>
            <person name="Debuchy R."/>
            <person name="Gladieux P."/>
            <person name="Thoren M.H."/>
            <person name="Johannesson H."/>
        </authorList>
    </citation>
    <scope>NUCLEOTIDE SEQUENCE</scope>
    <source>
        <strain evidence="2">SMH2532-1</strain>
    </source>
</reference>
<accession>A0AA39YJ91</accession>
<sequence length="294" mass="33094">MISEHPTRLSFDSTIYHKCKADKKSEMAKRYGHPILWLEDSKYLKLTRRRALENKQAAAEASGNTENGDLVHQIVEEAVKQLIAWPQVYPRILTSGCKSCSSACKAVETEVAEAMRSKVEEQRATEKENKKNTSHHQEKRLEKRGKSPHQNRKSFPATYPISYLSVQLTDNRERLFFAIHLSPLRLPCEQPRKTKDVPFVRTLAFSHKVASGSSRYKHSISAHRKETNAMADCCVEARAREAGYQALSKDRTRPCIFGYGDGSCCAPNASTYSHGGVKANCFKLCEGCKAAQKV</sequence>
<evidence type="ECO:0000313" key="3">
    <source>
        <dbReference type="Proteomes" id="UP001174936"/>
    </source>
</evidence>
<protein>
    <submittedName>
        <fullName evidence="2">Uncharacterized protein</fullName>
    </submittedName>
</protein>
<dbReference type="Proteomes" id="UP001174936">
    <property type="component" value="Unassembled WGS sequence"/>
</dbReference>
<evidence type="ECO:0000313" key="2">
    <source>
        <dbReference type="EMBL" id="KAK0652511.1"/>
    </source>
</evidence>
<dbReference type="AlphaFoldDB" id="A0AA39YJ91"/>
<dbReference type="EMBL" id="JAULSV010000002">
    <property type="protein sequence ID" value="KAK0652511.1"/>
    <property type="molecule type" value="Genomic_DNA"/>
</dbReference>
<comment type="caution">
    <text evidence="2">The sequence shown here is derived from an EMBL/GenBank/DDBJ whole genome shotgun (WGS) entry which is preliminary data.</text>
</comment>
<feature type="compositionally biased region" description="Basic and acidic residues" evidence="1">
    <location>
        <begin position="118"/>
        <end position="145"/>
    </location>
</feature>
<name>A0AA39YJ91_9PEZI</name>
<proteinExistence type="predicted"/>
<organism evidence="2 3">
    <name type="scientific">Cercophora newfieldiana</name>
    <dbReference type="NCBI Taxonomy" id="92897"/>
    <lineage>
        <taxon>Eukaryota</taxon>
        <taxon>Fungi</taxon>
        <taxon>Dikarya</taxon>
        <taxon>Ascomycota</taxon>
        <taxon>Pezizomycotina</taxon>
        <taxon>Sordariomycetes</taxon>
        <taxon>Sordariomycetidae</taxon>
        <taxon>Sordariales</taxon>
        <taxon>Lasiosphaeriaceae</taxon>
        <taxon>Cercophora</taxon>
    </lineage>
</organism>
<gene>
    <name evidence="2" type="ORF">B0T16DRAFT_387763</name>
</gene>
<feature type="region of interest" description="Disordered" evidence="1">
    <location>
        <begin position="118"/>
        <end position="154"/>
    </location>
</feature>
<evidence type="ECO:0000256" key="1">
    <source>
        <dbReference type="SAM" id="MobiDB-lite"/>
    </source>
</evidence>
<keyword evidence="3" id="KW-1185">Reference proteome</keyword>